<keyword evidence="4 8" id="KW-0822">Tryptophan biosynthesis</keyword>
<dbReference type="CDD" id="cd04724">
    <property type="entry name" value="Tryptophan_synthase_alpha"/>
    <property type="match status" value="1"/>
</dbReference>
<name>A0A7D4BC64_9BACT</name>
<feature type="active site" description="Proton acceptor" evidence="8">
    <location>
        <position position="56"/>
    </location>
</feature>
<dbReference type="Pfam" id="PF00290">
    <property type="entry name" value="Trp_syntA"/>
    <property type="match status" value="1"/>
</dbReference>
<evidence type="ECO:0000256" key="9">
    <source>
        <dbReference type="RuleBase" id="RU003662"/>
    </source>
</evidence>
<evidence type="ECO:0000313" key="10">
    <source>
        <dbReference type="EMBL" id="QKG80600.1"/>
    </source>
</evidence>
<sequence length="258" mass="28510">MNSIKKQLETHDKVLSVFVTAGYPKVNSLYEILPALEKSGVHLVEVGIPFSDPLADGATIQHTSKVAINNGMTLKLIFNQLKEIIPALNVPVILMGYLNSVYHFGIENFYKHCKQVGVSGVIIPDIPLVELQKNYLPFSKKYEIPHILMVTPTTPASRVKQIDDLAEGFIYAVSNSSTTGGDNSRSNIDVAYLKELQSLRLKNDVLVGFGINSRDAYELACKYAKGAIVGTAFLKSISEYDGNLCERVLCFVNKLKNR</sequence>
<feature type="active site" description="Proton acceptor" evidence="8">
    <location>
        <position position="45"/>
    </location>
</feature>
<evidence type="ECO:0000256" key="6">
    <source>
        <dbReference type="ARBA" id="ARBA00023239"/>
    </source>
</evidence>
<dbReference type="InterPro" id="IPR002028">
    <property type="entry name" value="Trp_synthase_suA"/>
</dbReference>
<dbReference type="Gene3D" id="3.20.20.70">
    <property type="entry name" value="Aldolase class I"/>
    <property type="match status" value="1"/>
</dbReference>
<gene>
    <name evidence="8" type="primary">trpA</name>
    <name evidence="10" type="ORF">FHG85_10070</name>
</gene>
<evidence type="ECO:0000256" key="8">
    <source>
        <dbReference type="HAMAP-Rule" id="MF_00131"/>
    </source>
</evidence>
<organism evidence="10 11">
    <name type="scientific">Tenuifilum thalassicum</name>
    <dbReference type="NCBI Taxonomy" id="2590900"/>
    <lineage>
        <taxon>Bacteria</taxon>
        <taxon>Pseudomonadati</taxon>
        <taxon>Bacteroidota</taxon>
        <taxon>Bacteroidia</taxon>
        <taxon>Bacteroidales</taxon>
        <taxon>Tenuifilaceae</taxon>
        <taxon>Tenuifilum</taxon>
    </lineage>
</organism>
<comment type="catalytic activity">
    <reaction evidence="7 8">
        <text>(1S,2R)-1-C-(indol-3-yl)glycerol 3-phosphate + L-serine = D-glyceraldehyde 3-phosphate + L-tryptophan + H2O</text>
        <dbReference type="Rhea" id="RHEA:10532"/>
        <dbReference type="ChEBI" id="CHEBI:15377"/>
        <dbReference type="ChEBI" id="CHEBI:33384"/>
        <dbReference type="ChEBI" id="CHEBI:57912"/>
        <dbReference type="ChEBI" id="CHEBI:58866"/>
        <dbReference type="ChEBI" id="CHEBI:59776"/>
        <dbReference type="EC" id="4.2.1.20"/>
    </reaction>
</comment>
<dbReference type="SUPFAM" id="SSF51366">
    <property type="entry name" value="Ribulose-phoshate binding barrel"/>
    <property type="match status" value="1"/>
</dbReference>
<evidence type="ECO:0000313" key="11">
    <source>
        <dbReference type="Proteomes" id="UP000500961"/>
    </source>
</evidence>
<dbReference type="InterPro" id="IPR018204">
    <property type="entry name" value="Trp_synthase_alpha_AS"/>
</dbReference>
<comment type="subunit">
    <text evidence="2 8">Tetramer of two alpha and two beta chains.</text>
</comment>
<dbReference type="AlphaFoldDB" id="A0A7D4BC64"/>
<dbReference type="HAMAP" id="MF_00131">
    <property type="entry name" value="Trp_synth_alpha"/>
    <property type="match status" value="1"/>
</dbReference>
<dbReference type="RefSeq" id="WP_173075482.1">
    <property type="nucleotide sequence ID" value="NZ_CP041345.1"/>
</dbReference>
<keyword evidence="3 8" id="KW-0028">Amino-acid biosynthesis</keyword>
<dbReference type="EMBL" id="CP041345">
    <property type="protein sequence ID" value="QKG80600.1"/>
    <property type="molecule type" value="Genomic_DNA"/>
</dbReference>
<dbReference type="GO" id="GO:0005829">
    <property type="term" value="C:cytosol"/>
    <property type="evidence" value="ECO:0007669"/>
    <property type="project" value="TreeGrafter"/>
</dbReference>
<reference evidence="10 11" key="1">
    <citation type="submission" date="2019-07" db="EMBL/GenBank/DDBJ databases">
        <title>Thalassofilum flectens gen. nov., sp. nov., a novel moderate thermophilic anaerobe from a shallow sea hot spring in Kunashir Island (Russia), representing a new family in the order Bacteroidales, and proposal of Thalassofilacea fam. nov.</title>
        <authorList>
            <person name="Kochetkova T.V."/>
            <person name="Podosokorskaya O.A."/>
            <person name="Novikov A."/>
            <person name="Elcheninov A.G."/>
            <person name="Toshchakov S.V."/>
            <person name="Kublanov I.V."/>
        </authorList>
    </citation>
    <scope>NUCLEOTIDE SEQUENCE [LARGE SCALE GENOMIC DNA]</scope>
    <source>
        <strain evidence="10 11">38-H</strain>
    </source>
</reference>
<dbReference type="NCBIfam" id="TIGR00262">
    <property type="entry name" value="trpA"/>
    <property type="match status" value="1"/>
</dbReference>
<dbReference type="PANTHER" id="PTHR43406">
    <property type="entry name" value="TRYPTOPHAN SYNTHASE, ALPHA CHAIN"/>
    <property type="match status" value="1"/>
</dbReference>
<evidence type="ECO:0000256" key="1">
    <source>
        <dbReference type="ARBA" id="ARBA00004733"/>
    </source>
</evidence>
<dbReference type="PANTHER" id="PTHR43406:SF1">
    <property type="entry name" value="TRYPTOPHAN SYNTHASE ALPHA CHAIN, CHLOROPLASTIC"/>
    <property type="match status" value="1"/>
</dbReference>
<proteinExistence type="inferred from homology"/>
<evidence type="ECO:0000256" key="2">
    <source>
        <dbReference type="ARBA" id="ARBA00011270"/>
    </source>
</evidence>
<keyword evidence="6 8" id="KW-0456">Lyase</keyword>
<dbReference type="PROSITE" id="PS00167">
    <property type="entry name" value="TRP_SYNTHASE_ALPHA"/>
    <property type="match status" value="1"/>
</dbReference>
<dbReference type="InterPro" id="IPR011060">
    <property type="entry name" value="RibuloseP-bd_barrel"/>
</dbReference>
<evidence type="ECO:0000256" key="4">
    <source>
        <dbReference type="ARBA" id="ARBA00022822"/>
    </source>
</evidence>
<comment type="similarity">
    <text evidence="8 9">Belongs to the TrpA family.</text>
</comment>
<evidence type="ECO:0000256" key="7">
    <source>
        <dbReference type="ARBA" id="ARBA00049047"/>
    </source>
</evidence>
<evidence type="ECO:0000256" key="3">
    <source>
        <dbReference type="ARBA" id="ARBA00022605"/>
    </source>
</evidence>
<protein>
    <recommendedName>
        <fullName evidence="8">Tryptophan synthase alpha chain</fullName>
        <ecNumber evidence="8">4.2.1.20</ecNumber>
    </recommendedName>
</protein>
<dbReference type="UniPathway" id="UPA00035">
    <property type="reaction ID" value="UER00044"/>
</dbReference>
<dbReference type="KEGG" id="ttz:FHG85_10070"/>
<keyword evidence="5 8" id="KW-0057">Aromatic amino acid biosynthesis</keyword>
<dbReference type="EC" id="4.2.1.20" evidence="8"/>
<comment type="function">
    <text evidence="8">The alpha subunit is responsible for the aldol cleavage of indoleglycerol phosphate to indole and glyceraldehyde 3-phosphate.</text>
</comment>
<dbReference type="GO" id="GO:0004834">
    <property type="term" value="F:tryptophan synthase activity"/>
    <property type="evidence" value="ECO:0007669"/>
    <property type="project" value="UniProtKB-UniRule"/>
</dbReference>
<keyword evidence="11" id="KW-1185">Reference proteome</keyword>
<accession>A0A7D4BC64</accession>
<evidence type="ECO:0000256" key="5">
    <source>
        <dbReference type="ARBA" id="ARBA00023141"/>
    </source>
</evidence>
<comment type="pathway">
    <text evidence="1 8">Amino-acid biosynthesis; L-tryptophan biosynthesis; L-tryptophan from chorismate: step 5/5.</text>
</comment>
<dbReference type="InterPro" id="IPR013785">
    <property type="entry name" value="Aldolase_TIM"/>
</dbReference>
<dbReference type="Proteomes" id="UP000500961">
    <property type="component" value="Chromosome"/>
</dbReference>